<dbReference type="RefSeq" id="WP_285232211.1">
    <property type="nucleotide sequence ID" value="NZ_CP116346.1"/>
</dbReference>
<keyword evidence="4" id="KW-0804">Transcription</keyword>
<keyword evidence="3" id="KW-0238">DNA-binding</keyword>
<dbReference type="InterPro" id="IPR058245">
    <property type="entry name" value="NreC/VraR/RcsB-like_REC"/>
</dbReference>
<protein>
    <submittedName>
        <fullName evidence="8">Response regulator transcription factor</fullName>
    </submittedName>
</protein>
<dbReference type="InterPro" id="IPR001789">
    <property type="entry name" value="Sig_transdc_resp-reg_receiver"/>
</dbReference>
<evidence type="ECO:0000256" key="2">
    <source>
        <dbReference type="ARBA" id="ARBA00023015"/>
    </source>
</evidence>
<evidence type="ECO:0000259" key="7">
    <source>
        <dbReference type="PROSITE" id="PS50110"/>
    </source>
</evidence>
<dbReference type="Gene3D" id="3.40.50.2300">
    <property type="match status" value="1"/>
</dbReference>
<dbReference type="KEGG" id="pais:PFX98_19840"/>
<dbReference type="InterPro" id="IPR016032">
    <property type="entry name" value="Sig_transdc_resp-reg_C-effctor"/>
</dbReference>
<dbReference type="PANTHER" id="PTHR43214">
    <property type="entry name" value="TWO-COMPONENT RESPONSE REGULATOR"/>
    <property type="match status" value="1"/>
</dbReference>
<evidence type="ECO:0000256" key="1">
    <source>
        <dbReference type="ARBA" id="ARBA00022553"/>
    </source>
</evidence>
<dbReference type="SUPFAM" id="SSF52172">
    <property type="entry name" value="CheY-like"/>
    <property type="match status" value="1"/>
</dbReference>
<evidence type="ECO:0000256" key="5">
    <source>
        <dbReference type="PROSITE-ProRule" id="PRU00169"/>
    </source>
</evidence>
<organism evidence="8 9">
    <name type="scientific">Paucibacter sediminis</name>
    <dbReference type="NCBI Taxonomy" id="3019553"/>
    <lineage>
        <taxon>Bacteria</taxon>
        <taxon>Pseudomonadati</taxon>
        <taxon>Pseudomonadota</taxon>
        <taxon>Betaproteobacteria</taxon>
        <taxon>Burkholderiales</taxon>
        <taxon>Sphaerotilaceae</taxon>
        <taxon>Roseateles</taxon>
    </lineage>
</organism>
<dbReference type="PROSITE" id="PS50110">
    <property type="entry name" value="RESPONSE_REGULATORY"/>
    <property type="match status" value="1"/>
</dbReference>
<dbReference type="GO" id="GO:0006355">
    <property type="term" value="P:regulation of DNA-templated transcription"/>
    <property type="evidence" value="ECO:0007669"/>
    <property type="project" value="InterPro"/>
</dbReference>
<feature type="domain" description="HTH luxR-type" evidence="6">
    <location>
        <begin position="153"/>
        <end position="218"/>
    </location>
</feature>
<keyword evidence="1 5" id="KW-0597">Phosphoprotein</keyword>
<keyword evidence="9" id="KW-1185">Reference proteome</keyword>
<evidence type="ECO:0000313" key="8">
    <source>
        <dbReference type="EMBL" id="WIT11132.1"/>
    </source>
</evidence>
<evidence type="ECO:0000259" key="6">
    <source>
        <dbReference type="PROSITE" id="PS50043"/>
    </source>
</evidence>
<dbReference type="Pfam" id="PF00072">
    <property type="entry name" value="Response_reg"/>
    <property type="match status" value="1"/>
</dbReference>
<feature type="domain" description="Response regulatory" evidence="7">
    <location>
        <begin position="14"/>
        <end position="130"/>
    </location>
</feature>
<dbReference type="CDD" id="cd06170">
    <property type="entry name" value="LuxR_C_like"/>
    <property type="match status" value="1"/>
</dbReference>
<evidence type="ECO:0000256" key="3">
    <source>
        <dbReference type="ARBA" id="ARBA00023125"/>
    </source>
</evidence>
<dbReference type="PANTHER" id="PTHR43214:SF41">
    <property type="entry name" value="NITRATE_NITRITE RESPONSE REGULATOR PROTEIN NARP"/>
    <property type="match status" value="1"/>
</dbReference>
<dbReference type="InterPro" id="IPR011006">
    <property type="entry name" value="CheY-like_superfamily"/>
</dbReference>
<dbReference type="Pfam" id="PF00196">
    <property type="entry name" value="GerE"/>
    <property type="match status" value="1"/>
</dbReference>
<evidence type="ECO:0000256" key="4">
    <source>
        <dbReference type="ARBA" id="ARBA00023163"/>
    </source>
</evidence>
<dbReference type="PROSITE" id="PS50043">
    <property type="entry name" value="HTH_LUXR_2"/>
    <property type="match status" value="1"/>
</dbReference>
<dbReference type="AlphaFoldDB" id="A0AA95NE31"/>
<evidence type="ECO:0000313" key="9">
    <source>
        <dbReference type="Proteomes" id="UP001177769"/>
    </source>
</evidence>
<dbReference type="GO" id="GO:0000160">
    <property type="term" value="P:phosphorelay signal transduction system"/>
    <property type="evidence" value="ECO:0007669"/>
    <property type="project" value="InterPro"/>
</dbReference>
<dbReference type="SUPFAM" id="SSF46894">
    <property type="entry name" value="C-terminal effector domain of the bipartite response regulators"/>
    <property type="match status" value="1"/>
</dbReference>
<name>A0AA95NE31_9BURK</name>
<dbReference type="PRINTS" id="PR00038">
    <property type="entry name" value="HTHLUXR"/>
</dbReference>
<dbReference type="Proteomes" id="UP001177769">
    <property type="component" value="Chromosome"/>
</dbReference>
<feature type="modified residue" description="4-aspartylphosphate" evidence="5">
    <location>
        <position position="65"/>
    </location>
</feature>
<proteinExistence type="predicted"/>
<sequence length="230" mass="24705">MTRAFDAPLAMPLRLLLVDDHAMVREGLRHILQACDARWTVDEASSGHEALACLGRHAADVMIADLSMPGMSGLELIARVRAEFPATRVLVLSMHAEEQYALRAFKAGAQGYLTKDSASAELARAVSKLAAGGSYASASLAERVIQQLSGALPAPSHEQLSNRELEVLRRLVGGQRLIDIADALHLSIKTVSSHKTHILEKLQLPNLAALVRYGIEHQLDDADTGPGPLG</sequence>
<dbReference type="SMART" id="SM00448">
    <property type="entry name" value="REC"/>
    <property type="match status" value="1"/>
</dbReference>
<reference evidence="8" key="1">
    <citation type="submission" date="2023-01" db="EMBL/GenBank/DDBJ databases">
        <title>Whole genome sequence of Paucibacter sp. S2-9 isolated from pond sediment.</title>
        <authorList>
            <person name="Jung J.Y."/>
        </authorList>
    </citation>
    <scope>NUCLEOTIDE SEQUENCE</scope>
    <source>
        <strain evidence="8">S2-9</strain>
    </source>
</reference>
<dbReference type="EMBL" id="CP116346">
    <property type="protein sequence ID" value="WIT11132.1"/>
    <property type="molecule type" value="Genomic_DNA"/>
</dbReference>
<dbReference type="CDD" id="cd17535">
    <property type="entry name" value="REC_NarL-like"/>
    <property type="match status" value="1"/>
</dbReference>
<dbReference type="SMART" id="SM00421">
    <property type="entry name" value="HTH_LUXR"/>
    <property type="match status" value="1"/>
</dbReference>
<accession>A0AA95NE31</accession>
<dbReference type="GO" id="GO:0003677">
    <property type="term" value="F:DNA binding"/>
    <property type="evidence" value="ECO:0007669"/>
    <property type="project" value="UniProtKB-KW"/>
</dbReference>
<dbReference type="InterPro" id="IPR039420">
    <property type="entry name" value="WalR-like"/>
</dbReference>
<dbReference type="InterPro" id="IPR000792">
    <property type="entry name" value="Tscrpt_reg_LuxR_C"/>
</dbReference>
<keyword evidence="2" id="KW-0805">Transcription regulation</keyword>
<gene>
    <name evidence="8" type="ORF">PFX98_19840</name>
</gene>